<keyword evidence="3" id="KW-1185">Reference proteome</keyword>
<dbReference type="Proteomes" id="UP000183410">
    <property type="component" value="Unassembled WGS sequence"/>
</dbReference>
<name>A0A1I1XV71_9BACL</name>
<organism evidence="2 3">
    <name type="scientific">Paenibacillus algorifonticola</name>
    <dbReference type="NCBI Taxonomy" id="684063"/>
    <lineage>
        <taxon>Bacteria</taxon>
        <taxon>Bacillati</taxon>
        <taxon>Bacillota</taxon>
        <taxon>Bacilli</taxon>
        <taxon>Bacillales</taxon>
        <taxon>Paenibacillaceae</taxon>
        <taxon>Paenibacillus</taxon>
    </lineage>
</organism>
<protein>
    <submittedName>
        <fullName evidence="2">ECF sigma factor</fullName>
    </submittedName>
</protein>
<evidence type="ECO:0000259" key="1">
    <source>
        <dbReference type="Pfam" id="PF07638"/>
    </source>
</evidence>
<dbReference type="Pfam" id="PF07638">
    <property type="entry name" value="Sigma70_ECF"/>
    <property type="match status" value="1"/>
</dbReference>
<reference evidence="3" key="1">
    <citation type="submission" date="2016-10" db="EMBL/GenBank/DDBJ databases">
        <authorList>
            <person name="Varghese N."/>
            <person name="Submissions S."/>
        </authorList>
    </citation>
    <scope>NUCLEOTIDE SEQUENCE [LARGE SCALE GENOMIC DNA]</scope>
    <source>
        <strain evidence="3">CGMCC 1.10223</strain>
    </source>
</reference>
<dbReference type="InterPro" id="IPR053812">
    <property type="entry name" value="HTH_Sigma70_ECF-like"/>
</dbReference>
<dbReference type="EMBL" id="FONN01000001">
    <property type="protein sequence ID" value="SFE11226.1"/>
    <property type="molecule type" value="Genomic_DNA"/>
</dbReference>
<dbReference type="RefSeq" id="WP_046230466.1">
    <property type="nucleotide sequence ID" value="NZ_FONN01000001.1"/>
</dbReference>
<proteinExistence type="predicted"/>
<evidence type="ECO:0000313" key="2">
    <source>
        <dbReference type="EMBL" id="SFE11226.1"/>
    </source>
</evidence>
<dbReference type="OrthoDB" id="2655247at2"/>
<sequence length="201" mass="23522">MNMQKAVEQLKDYKQLQARMQVLSNYSIGSGITLSRLNGDDQLQDLHRRLRGLPSYMYLSAREQRLETTAHAYLKQYPAGIKSQLKAIPEYGADAEDDKILQELRNKIKKVIDARGYGVRDDLDAVLERLSELQDIQDEIKRIDTVLEALQRYKPEYERLIRLQYIEGTTVSRAAIKLCVTERTFRRWRDRALQEYLKLSV</sequence>
<evidence type="ECO:0000313" key="3">
    <source>
        <dbReference type="Proteomes" id="UP000183410"/>
    </source>
</evidence>
<feature type="domain" description="RNA polymerase sigma-70 ECF-like HTH" evidence="1">
    <location>
        <begin position="118"/>
        <end position="187"/>
    </location>
</feature>
<gene>
    <name evidence="2" type="ORF">SAMN04487969_101116</name>
</gene>
<dbReference type="AlphaFoldDB" id="A0A1I1XV71"/>
<dbReference type="InterPro" id="IPR036388">
    <property type="entry name" value="WH-like_DNA-bd_sf"/>
</dbReference>
<dbReference type="Gene3D" id="1.10.10.10">
    <property type="entry name" value="Winged helix-like DNA-binding domain superfamily/Winged helix DNA-binding domain"/>
    <property type="match status" value="1"/>
</dbReference>
<accession>A0A1I1XV71</accession>